<feature type="transmembrane region" description="Helical" evidence="4">
    <location>
        <begin position="91"/>
        <end position="113"/>
    </location>
</feature>
<dbReference type="Gene3D" id="1.20.1250.20">
    <property type="entry name" value="MFS general substrate transporter like domains"/>
    <property type="match status" value="1"/>
</dbReference>
<sequence>MVQILVWGGSFFLMAVIADPIMKETGWTSQAVYGALSLGILVSAFLAPVTSQLIARWGGRRILASSGLTIAIGLLLMAWSNSLAMFMCAWAIIGVGMASGFFEALFATLGALYGSKASGAITGVTLFSGFATSIVWPLVALAIEQVGWRVTCMGYALLLLVTVAPIYYRVLPEQLINRAKGKKNKAIEVAFDQRIYMLLTAIFTLAAVIMTAMSVHLLSLLQGQGYSVAAAIGLGTLMGPSQVASRVLQLLSRKRHPVWTTLICVVLVATGLLIVTVYPAGAAIALVLYGAGNGLRAIVRGLLPLALMSQAQYVLLMGRMARPTLIAQAITPLAGGYLMHTMGTGFVWVVLCSIALLNVSLVVILIRLIPSDRAATEN</sequence>
<dbReference type="AlphaFoldDB" id="A0A7Y7XH73"/>
<feature type="transmembrane region" description="Helical" evidence="4">
    <location>
        <begin position="120"/>
        <end position="140"/>
    </location>
</feature>
<evidence type="ECO:0000256" key="1">
    <source>
        <dbReference type="ARBA" id="ARBA00022692"/>
    </source>
</evidence>
<dbReference type="RefSeq" id="WP_177105390.1">
    <property type="nucleotide sequence ID" value="NZ_JACAQB010000026.1"/>
</dbReference>
<dbReference type="Proteomes" id="UP000539985">
    <property type="component" value="Unassembled WGS sequence"/>
</dbReference>
<dbReference type="EMBL" id="JACAQB010000026">
    <property type="protein sequence ID" value="NWB99772.1"/>
    <property type="molecule type" value="Genomic_DNA"/>
</dbReference>
<dbReference type="SUPFAM" id="SSF103473">
    <property type="entry name" value="MFS general substrate transporter"/>
    <property type="match status" value="1"/>
</dbReference>
<keyword evidence="3 4" id="KW-0472">Membrane</keyword>
<evidence type="ECO:0000313" key="7">
    <source>
        <dbReference type="Proteomes" id="UP000539985"/>
    </source>
</evidence>
<feature type="transmembrane region" description="Helical" evidence="4">
    <location>
        <begin position="225"/>
        <end position="248"/>
    </location>
</feature>
<evidence type="ECO:0000313" key="6">
    <source>
        <dbReference type="EMBL" id="NWB99772.1"/>
    </source>
</evidence>
<dbReference type="Pfam" id="PF07690">
    <property type="entry name" value="MFS_1"/>
    <property type="match status" value="1"/>
</dbReference>
<feature type="transmembrane region" description="Helical" evidence="4">
    <location>
        <begin position="34"/>
        <end position="55"/>
    </location>
</feature>
<dbReference type="GO" id="GO:0022857">
    <property type="term" value="F:transmembrane transporter activity"/>
    <property type="evidence" value="ECO:0007669"/>
    <property type="project" value="InterPro"/>
</dbReference>
<organism evidence="6 7">
    <name type="scientific">Pseudomonas gingeri</name>
    <dbReference type="NCBI Taxonomy" id="117681"/>
    <lineage>
        <taxon>Bacteria</taxon>
        <taxon>Pseudomonadati</taxon>
        <taxon>Pseudomonadota</taxon>
        <taxon>Gammaproteobacteria</taxon>
        <taxon>Pseudomonadales</taxon>
        <taxon>Pseudomonadaceae</taxon>
        <taxon>Pseudomonas</taxon>
    </lineage>
</organism>
<evidence type="ECO:0000259" key="5">
    <source>
        <dbReference type="PROSITE" id="PS50850"/>
    </source>
</evidence>
<dbReference type="InterPro" id="IPR036259">
    <property type="entry name" value="MFS_trans_sf"/>
</dbReference>
<protein>
    <submittedName>
        <fullName evidence="6">MFS transporter</fullName>
    </submittedName>
</protein>
<evidence type="ECO:0000256" key="3">
    <source>
        <dbReference type="ARBA" id="ARBA00023136"/>
    </source>
</evidence>
<dbReference type="PROSITE" id="PS50850">
    <property type="entry name" value="MFS"/>
    <property type="match status" value="1"/>
</dbReference>
<gene>
    <name evidence="6" type="ORF">HX882_28280</name>
</gene>
<proteinExistence type="predicted"/>
<comment type="caution">
    <text evidence="6">The sequence shown here is derived from an EMBL/GenBank/DDBJ whole genome shotgun (WGS) entry which is preliminary data.</text>
</comment>
<evidence type="ECO:0000256" key="2">
    <source>
        <dbReference type="ARBA" id="ARBA00022989"/>
    </source>
</evidence>
<accession>A0A7Y7XH73</accession>
<reference evidence="6 7" key="1">
    <citation type="submission" date="2020-04" db="EMBL/GenBank/DDBJ databases">
        <title>Molecular characterization of pseudomonads from Agaricus bisporus reveal novel blotch 2 pathogens in Western Europe.</title>
        <authorList>
            <person name="Taparia T."/>
            <person name="Krijger M."/>
            <person name="Haynes E."/>
            <person name="Elpinstone J.G."/>
            <person name="Noble R."/>
            <person name="Van Der Wolf J."/>
        </authorList>
    </citation>
    <scope>NUCLEOTIDE SEQUENCE [LARGE SCALE GENOMIC DNA]</scope>
    <source>
        <strain evidence="6 7">H7001</strain>
    </source>
</reference>
<dbReference type="PANTHER" id="PTHR11360">
    <property type="entry name" value="MONOCARBOXYLATE TRANSPORTER"/>
    <property type="match status" value="1"/>
</dbReference>
<feature type="transmembrane region" description="Helical" evidence="4">
    <location>
        <begin position="260"/>
        <end position="291"/>
    </location>
</feature>
<dbReference type="PANTHER" id="PTHR11360:SF308">
    <property type="entry name" value="BLL3089 PROTEIN"/>
    <property type="match status" value="1"/>
</dbReference>
<feature type="transmembrane region" description="Helical" evidence="4">
    <location>
        <begin position="62"/>
        <end position="79"/>
    </location>
</feature>
<feature type="transmembrane region" description="Helical" evidence="4">
    <location>
        <begin position="146"/>
        <end position="168"/>
    </location>
</feature>
<name>A0A7Y7XH73_9PSED</name>
<feature type="domain" description="Major facilitator superfamily (MFS) profile" evidence="5">
    <location>
        <begin position="1"/>
        <end position="370"/>
    </location>
</feature>
<dbReference type="InterPro" id="IPR011701">
    <property type="entry name" value="MFS"/>
</dbReference>
<keyword evidence="2 4" id="KW-1133">Transmembrane helix</keyword>
<feature type="transmembrane region" description="Helical" evidence="4">
    <location>
        <begin position="346"/>
        <end position="369"/>
    </location>
</feature>
<dbReference type="InterPro" id="IPR050327">
    <property type="entry name" value="Proton-linked_MCT"/>
</dbReference>
<evidence type="ECO:0000256" key="4">
    <source>
        <dbReference type="SAM" id="Phobius"/>
    </source>
</evidence>
<dbReference type="InterPro" id="IPR020846">
    <property type="entry name" value="MFS_dom"/>
</dbReference>
<keyword evidence="1 4" id="KW-0812">Transmembrane</keyword>
<feature type="transmembrane region" description="Helical" evidence="4">
    <location>
        <begin position="195"/>
        <end position="219"/>
    </location>
</feature>